<dbReference type="AlphaFoldDB" id="A0AAN8A0Y1"/>
<accession>A0AAN8A0Y1</accession>
<dbReference type="Proteomes" id="UP001310594">
    <property type="component" value="Unassembled WGS sequence"/>
</dbReference>
<organism evidence="1 2">
    <name type="scientific">Elasticomyces elasticus</name>
    <dbReference type="NCBI Taxonomy" id="574655"/>
    <lineage>
        <taxon>Eukaryota</taxon>
        <taxon>Fungi</taxon>
        <taxon>Dikarya</taxon>
        <taxon>Ascomycota</taxon>
        <taxon>Pezizomycotina</taxon>
        <taxon>Dothideomycetes</taxon>
        <taxon>Dothideomycetidae</taxon>
        <taxon>Mycosphaerellales</taxon>
        <taxon>Teratosphaeriaceae</taxon>
        <taxon>Elasticomyces</taxon>
    </lineage>
</organism>
<dbReference type="EMBL" id="JAVRQU010000011">
    <property type="protein sequence ID" value="KAK5697387.1"/>
    <property type="molecule type" value="Genomic_DNA"/>
</dbReference>
<sequence>MRLRDATHDVRELTSTRTFKITEDEFVEQLPSLIDNAGLTEYLEERLQFEYVALTQRFTIIPAVSTMVHEAMVGYLLEEIGQQKNNHRDKLRRGGGGSADLIDLVGSISSAGKGGGDVRV</sequence>
<evidence type="ECO:0000313" key="2">
    <source>
        <dbReference type="Proteomes" id="UP001310594"/>
    </source>
</evidence>
<reference evidence="1" key="1">
    <citation type="submission" date="2023-08" db="EMBL/GenBank/DDBJ databases">
        <title>Black Yeasts Isolated from many extreme environments.</title>
        <authorList>
            <person name="Coleine C."/>
            <person name="Stajich J.E."/>
            <person name="Selbmann L."/>
        </authorList>
    </citation>
    <scope>NUCLEOTIDE SEQUENCE</scope>
    <source>
        <strain evidence="1">CCFEE 5810</strain>
    </source>
</reference>
<comment type="caution">
    <text evidence="1">The sequence shown here is derived from an EMBL/GenBank/DDBJ whole genome shotgun (WGS) entry which is preliminary data.</text>
</comment>
<evidence type="ECO:0000313" key="1">
    <source>
        <dbReference type="EMBL" id="KAK5697387.1"/>
    </source>
</evidence>
<gene>
    <name evidence="1" type="ORF">LTR97_007525</name>
</gene>
<name>A0AAN8A0Y1_9PEZI</name>
<protein>
    <submittedName>
        <fullName evidence="1">Uncharacterized protein</fullName>
    </submittedName>
</protein>
<proteinExistence type="predicted"/>